<dbReference type="RefSeq" id="XP_039125501.1">
    <property type="nucleotide sequence ID" value="XM_039269567.1"/>
</dbReference>
<dbReference type="Pfam" id="PF00855">
    <property type="entry name" value="PWWP"/>
    <property type="match status" value="1"/>
</dbReference>
<feature type="domain" description="PWWP" evidence="2">
    <location>
        <begin position="48"/>
        <end position="97"/>
    </location>
</feature>
<feature type="region of interest" description="Disordered" evidence="1">
    <location>
        <begin position="551"/>
        <end position="572"/>
    </location>
</feature>
<evidence type="ECO:0000313" key="3">
    <source>
        <dbReference type="Proteomes" id="UP001515500"/>
    </source>
</evidence>
<feature type="region of interest" description="Disordered" evidence="1">
    <location>
        <begin position="591"/>
        <end position="653"/>
    </location>
</feature>
<dbReference type="PROSITE" id="PS50812">
    <property type="entry name" value="PWWP"/>
    <property type="match status" value="1"/>
</dbReference>
<organism evidence="3 4">
    <name type="scientific">Dioscorea cayennensis subsp. rotundata</name>
    <name type="common">White Guinea yam</name>
    <name type="synonym">Dioscorea rotundata</name>
    <dbReference type="NCBI Taxonomy" id="55577"/>
    <lineage>
        <taxon>Eukaryota</taxon>
        <taxon>Viridiplantae</taxon>
        <taxon>Streptophyta</taxon>
        <taxon>Embryophyta</taxon>
        <taxon>Tracheophyta</taxon>
        <taxon>Spermatophyta</taxon>
        <taxon>Magnoliopsida</taxon>
        <taxon>Liliopsida</taxon>
        <taxon>Dioscoreales</taxon>
        <taxon>Dioscoreaceae</taxon>
        <taxon>Dioscorea</taxon>
    </lineage>
</organism>
<dbReference type="AlphaFoldDB" id="A0AB40BDT6"/>
<feature type="region of interest" description="Disordered" evidence="1">
    <location>
        <begin position="476"/>
        <end position="516"/>
    </location>
</feature>
<evidence type="ECO:0000313" key="4">
    <source>
        <dbReference type="RefSeq" id="XP_039125501.1"/>
    </source>
</evidence>
<dbReference type="InterPro" id="IPR053063">
    <property type="entry name" value="PWWP_domain_containing_PDP"/>
</dbReference>
<dbReference type="CDD" id="cd05162">
    <property type="entry name" value="PWWP"/>
    <property type="match status" value="1"/>
</dbReference>
<reference evidence="4" key="1">
    <citation type="submission" date="2025-08" db="UniProtKB">
        <authorList>
            <consortium name="RefSeq"/>
        </authorList>
    </citation>
    <scope>IDENTIFICATION</scope>
</reference>
<proteinExistence type="predicted"/>
<dbReference type="InterPro" id="IPR000313">
    <property type="entry name" value="PWWP_dom"/>
</dbReference>
<evidence type="ECO:0000259" key="2">
    <source>
        <dbReference type="PROSITE" id="PS50812"/>
    </source>
</evidence>
<dbReference type="Proteomes" id="UP001515500">
    <property type="component" value="Chromosome 5"/>
</dbReference>
<name>A0AB40BDT6_DIOCR</name>
<dbReference type="PANTHER" id="PTHR42851:SF12">
    <property type="entry name" value="PWWP DOMAIN PROTEIN"/>
    <property type="match status" value="1"/>
</dbReference>
<gene>
    <name evidence="4" type="primary">LOC120261618</name>
</gene>
<feature type="compositionally biased region" description="Basic and acidic residues" evidence="1">
    <location>
        <begin position="616"/>
        <end position="632"/>
    </location>
</feature>
<dbReference type="PANTHER" id="PTHR42851">
    <property type="entry name" value="ALDOLASE-RELATED"/>
    <property type="match status" value="1"/>
</dbReference>
<protein>
    <submittedName>
        <fullName evidence="4">Uncharacterized protein LOC120261618 isoform X1</fullName>
    </submittedName>
</protein>
<keyword evidence="3" id="KW-1185">Reference proteome</keyword>
<sequence length="816" mass="89830">METLTQKPPDTQTLEPPMVVVEATVSPEADETLPVKEPQEKGLMLFSIGDLVWGRKDADQWWPGMVCDPSRAPDESPGRSSDAVLVAYFGGDDSFTWCLPSQLKPFKLEFPKMAAQSESKSFVSAVENALEEMERCLELELSCSCVVDEFSKQESRKFSVTNYEPIEFLKLVFDAAKDALAVNMLEITMLRSWALAIGRGGGQHRRKILDLIDKIDFDAPRGELMREDDGRVEVGAMADVSEEKNQGIKKRNMTNVSEEKDQKTKKRSMTKLIAEMDLNAVEVSDTEEEIDVVVAAVVNEEKHEDVKDPELVNSVVEVDDGTGSGKRERKKSKYLSYPYTDYIENNKNSTSPEDIEMKTPKKRGVLIGSPRKSRFSGDGFDKEEDQKSPVYKIDATPVSEILAELQATAVDGLHLKWNRLAKAVRGFLAVYRNSVFSDGSEFQAYQKHLSECGCMNGKGLDTAKVDCLKEDNNERSDKLKKGEANGEILDDGKMKRSGKGNALQKKKARKDNAEGQTTLLDSAPSLTLLKRQMRIDGGAPVNVSVEFTDDLGKGKSMGGRRKGKNNSNFQVAVDSGPKLWNAAKLSEALEKPNASGELSNGGSFVNPEHMVVEPPKSGDKSGQKRRNSKESITDALEGGKSGKKRKRNKNGNSCARPEALLLSFAPGTILPSKAELVAEFSKYGSLNEAGTEVHEDSFSARVVYMNSSDVEKALNSQDKTGVFAPPYATYRVHYLPGNFSPSELKLSVPQPLPYIRKNLERMITTLTGSSVPGKHAGQADGLKVDAKENLVGEMQGLLEKVNQLLDEPPTEGYLVD</sequence>
<dbReference type="SUPFAM" id="SSF63748">
    <property type="entry name" value="Tudor/PWWP/MBT"/>
    <property type="match status" value="1"/>
</dbReference>
<feature type="compositionally biased region" description="Basic and acidic residues" evidence="1">
    <location>
        <begin position="476"/>
        <end position="494"/>
    </location>
</feature>
<accession>A0AB40BDT6</accession>
<dbReference type="GeneID" id="120261618"/>
<evidence type="ECO:0000256" key="1">
    <source>
        <dbReference type="SAM" id="MobiDB-lite"/>
    </source>
</evidence>
<dbReference type="Gene3D" id="2.30.30.140">
    <property type="match status" value="1"/>
</dbReference>